<dbReference type="GO" id="GO:0003700">
    <property type="term" value="F:DNA-binding transcription factor activity"/>
    <property type="evidence" value="ECO:0007669"/>
    <property type="project" value="InterPro"/>
</dbReference>
<reference evidence="3" key="1">
    <citation type="submission" date="2020-06" db="EMBL/GenBank/DDBJ databases">
        <title>Paenibacillus sp. nov., isolated from soil.</title>
        <authorList>
            <person name="Seo Y.L."/>
        </authorList>
    </citation>
    <scope>NUCLEOTIDE SEQUENCE [LARGE SCALE GENOMIC DNA]</scope>
    <source>
        <strain evidence="3">JW14</strain>
    </source>
</reference>
<dbReference type="InterPro" id="IPR036388">
    <property type="entry name" value="WH-like_DNA-bd_sf"/>
</dbReference>
<keyword evidence="4" id="KW-1185">Reference proteome</keyword>
<dbReference type="InterPro" id="IPR036390">
    <property type="entry name" value="WH_DNA-bd_sf"/>
</dbReference>
<protein>
    <submittedName>
        <fullName evidence="3">Winged helix-turn-helix transcriptional regulator</fullName>
    </submittedName>
</protein>
<accession>A0A850EQD4</accession>
<name>A0A850EQD4_9BACL</name>
<dbReference type="Pfam" id="PF01022">
    <property type="entry name" value="HTH_5"/>
    <property type="match status" value="1"/>
</dbReference>
<dbReference type="InterPro" id="IPR011991">
    <property type="entry name" value="ArsR-like_HTH"/>
</dbReference>
<dbReference type="AlphaFoldDB" id="A0A850EQD4"/>
<dbReference type="EMBL" id="JABWCS010000218">
    <property type="protein sequence ID" value="NUU63165.1"/>
    <property type="molecule type" value="Genomic_DNA"/>
</dbReference>
<keyword evidence="1" id="KW-0238">DNA-binding</keyword>
<dbReference type="RefSeq" id="WP_175373594.1">
    <property type="nucleotide sequence ID" value="NZ_JABWCS010000218.1"/>
</dbReference>
<feature type="domain" description="HTH arsR-type" evidence="2">
    <location>
        <begin position="219"/>
        <end position="298"/>
    </location>
</feature>
<comment type="caution">
    <text evidence="3">The sequence shown here is derived from an EMBL/GenBank/DDBJ whole genome shotgun (WGS) entry which is preliminary data.</text>
</comment>
<dbReference type="Gene3D" id="1.10.10.10">
    <property type="entry name" value="Winged helix-like DNA-binding domain superfamily/Winged helix DNA-binding domain"/>
    <property type="match status" value="1"/>
</dbReference>
<dbReference type="GO" id="GO:0003677">
    <property type="term" value="F:DNA binding"/>
    <property type="evidence" value="ECO:0007669"/>
    <property type="project" value="UniProtKB-KW"/>
</dbReference>
<dbReference type="CDD" id="cd00090">
    <property type="entry name" value="HTH_ARSR"/>
    <property type="match status" value="1"/>
</dbReference>
<organism evidence="3 4">
    <name type="scientific">Paenibacillus agri</name>
    <dbReference type="NCBI Taxonomy" id="2744309"/>
    <lineage>
        <taxon>Bacteria</taxon>
        <taxon>Bacillati</taxon>
        <taxon>Bacillota</taxon>
        <taxon>Bacilli</taxon>
        <taxon>Bacillales</taxon>
        <taxon>Paenibacillaceae</taxon>
        <taxon>Paenibacillus</taxon>
    </lineage>
</organism>
<evidence type="ECO:0000313" key="4">
    <source>
        <dbReference type="Proteomes" id="UP000564806"/>
    </source>
</evidence>
<dbReference type="InterPro" id="IPR001845">
    <property type="entry name" value="HTH_ArsR_DNA-bd_dom"/>
</dbReference>
<dbReference type="Proteomes" id="UP000564806">
    <property type="component" value="Unassembled WGS sequence"/>
</dbReference>
<evidence type="ECO:0000256" key="1">
    <source>
        <dbReference type="ARBA" id="ARBA00023125"/>
    </source>
</evidence>
<gene>
    <name evidence="3" type="ORF">HPT30_22695</name>
</gene>
<dbReference type="SMART" id="SM00418">
    <property type="entry name" value="HTH_ARSR"/>
    <property type="match status" value="1"/>
</dbReference>
<proteinExistence type="predicted"/>
<evidence type="ECO:0000313" key="3">
    <source>
        <dbReference type="EMBL" id="NUU63165.1"/>
    </source>
</evidence>
<dbReference type="SUPFAM" id="SSF46785">
    <property type="entry name" value="Winged helix' DNA-binding domain"/>
    <property type="match status" value="1"/>
</dbReference>
<evidence type="ECO:0000259" key="2">
    <source>
        <dbReference type="SMART" id="SM00418"/>
    </source>
</evidence>
<sequence length="301" mass="35113">MNYEVEVQFEPVYELLNSVHTFICRKSYKKIDLGQAWAVETRNMLSKELLNLLDETELNNDWKTLNLLIYQCPCKESVESVLDWIEGLTVGEIYETLSEFVTVFPAQMEAFRGKMLFLLREWNAQYFSQQKPEVTRRLQGHADQKKEELKALAPEDFINQTTNGFYFNPIDGLEKLILIPQFHFQPANIIYHYGKITICHYSARISLAEEEELSPFMYRTIRSLGEKSRLRILQSLSGERKTFTEIVKDAGISKGIVHDHIFNLRCAGLLYAYIDGENVTTYSLRLDGLHKMNEQLLDYLK</sequence>